<keyword evidence="3" id="KW-0507">mRNA processing</keyword>
<evidence type="ECO:0000256" key="8">
    <source>
        <dbReference type="ARBA" id="ARBA00022840"/>
    </source>
</evidence>
<reference evidence="14 15" key="1">
    <citation type="submission" date="2024-03" db="EMBL/GenBank/DDBJ databases">
        <authorList>
            <consortium name="ELIXIR-Norway"/>
            <consortium name="Elixir Norway"/>
        </authorList>
    </citation>
    <scope>NUCLEOTIDE SEQUENCE [LARGE SCALE GENOMIC DNA]</scope>
</reference>
<dbReference type="Gene3D" id="1.20.5.5160">
    <property type="match status" value="1"/>
</dbReference>
<evidence type="ECO:0000259" key="13">
    <source>
        <dbReference type="PROSITE" id="PS50103"/>
    </source>
</evidence>
<feature type="compositionally biased region" description="Low complexity" evidence="11">
    <location>
        <begin position="571"/>
        <end position="624"/>
    </location>
</feature>
<sequence length="1200" mass="127278">MSVVCDSTHSVAMSASQTKLPASNITCRYWATSGTCFFGDQCNFAHNAADRAASGKSVPKSEKACKELLLTGFCKKENNGCEYNHDIPGVTPSRAVSTSAPTANVSSNLAVSTSWTATASRAITTTTLSPGTAAAIRSKRLPVSAPAFVPAAVAAAQRAALSAWGGVTPGGGKLLTTVNAQATFTTPSASVSSSPRQNGVLLSQNQATGGSDASSSTSLTLGKQESEVTVLSSEPPPPPPAAIVISSGLSSSTLIPSVLNAQPFVPNSASATAVNANGNVSLVGSTTAAPSTGTGNAAVLVPSPSVASAVSAAPFVPKAKQHLVAGGIGGGGVGLGVARPIVHGQQQQQPLMALTTPQQPQQQQQLQIRQHLSQLQQQMHQQAAAAQVQAHMLSATARSMGSSGMSSNPYLSMDVPMVMPPFRLPEGDDPALGMTAMSPPNPAFLARVASNGGLPVLPAPDAMASMGIVGDGTGGLQLGNTSSTSLSPPINYSSGIASPQSSLMGTQQQLHHHVQRFQVQQQQHHSVSGGPVPQFPVRLPQKVGGHTPEQQQMQLLSTQAVETGTGQAHEQAVPSSSASDSDQPSPPSSDTTSVQQSPQPRQQHSPQPQPQQSPSTQQAAIKQQQQQIQQQQQQLRQKLQQQQQHLQQLQQQRPQRSLSLQGHQRLPSSGYMRSLSPVSGIAPVAAATHGGATYFWGPGQGIGNVPHVLSSGSGFSVPGGRNEPRIARGQSSSSAGTVPLGSRFLPEHLREELRRRHALIHAQLDPEQDLVDLPEMVQGYHSLFPLEDVNREDDVPSTSFGVRTMIFKGISSSDGQAYAIRRIDSRQVIPTAELATLAVEAVERWAPLSRHPHIVALRESLVSREVEDSAALFFVHDYYPGAVTLEALHLQQEQAGGVVHLTVSEDQLWSYMVQLATVLRVVHGAGLFFRPGGLHPSKVLVPSRGRLRVSAVGILDVLHGDPADDPRCFQREDLAGFGRLILALACGSVTNASMEFMAPHYSGDLVRITQALLASSPDKTEGVGISSIRQLYAVLAERMFGEIENVHLQNDEIMNELSKETENGRLVRILVKLGMMNERPDDDMDPGWSETGDRYLLKLFRDFVFHQTTEEGTPLLDWGHVIECLNKLDAGVPEKVILLSRDERSMLIASYGDLKRCLEGVYQELVARASGDKSRPSIAANLLAVSQAHAAARLSQRQLA</sequence>
<evidence type="ECO:0000313" key="14">
    <source>
        <dbReference type="EMBL" id="CAK9871999.1"/>
    </source>
</evidence>
<dbReference type="Gene3D" id="4.10.1000.10">
    <property type="entry name" value="Zinc finger, CCCH-type"/>
    <property type="match status" value="1"/>
</dbReference>
<dbReference type="Gene3D" id="6.10.250.3160">
    <property type="match status" value="1"/>
</dbReference>
<keyword evidence="8" id="KW-0067">ATP-binding</keyword>
<dbReference type="InterPro" id="IPR000571">
    <property type="entry name" value="Znf_CCCH"/>
</dbReference>
<evidence type="ECO:0000256" key="7">
    <source>
        <dbReference type="ARBA" id="ARBA00022833"/>
    </source>
</evidence>
<feature type="region of interest" description="Disordered" evidence="11">
    <location>
        <begin position="202"/>
        <end position="237"/>
    </location>
</feature>
<dbReference type="InterPro" id="IPR036855">
    <property type="entry name" value="Znf_CCCH_sf"/>
</dbReference>
<feature type="domain" description="Protein kinase" evidence="12">
    <location>
        <begin position="789"/>
        <end position="1096"/>
    </location>
</feature>
<keyword evidence="9" id="KW-0175">Coiled coil</keyword>
<evidence type="ECO:0000256" key="10">
    <source>
        <dbReference type="PROSITE-ProRule" id="PRU00723"/>
    </source>
</evidence>
<dbReference type="SMART" id="SM00356">
    <property type="entry name" value="ZnF_C3H1"/>
    <property type="match status" value="2"/>
</dbReference>
<keyword evidence="15" id="KW-1185">Reference proteome</keyword>
<dbReference type="Pfam" id="PF18101">
    <property type="entry name" value="Pan3_CK"/>
    <property type="match status" value="1"/>
</dbReference>
<keyword evidence="5" id="KW-0547">Nucleotide-binding</keyword>
<feature type="domain" description="C3H1-type" evidence="13">
    <location>
        <begin position="59"/>
        <end position="88"/>
    </location>
</feature>
<accession>A0ABP1BAZ6</accession>
<keyword evidence="7 10" id="KW-0862">Zinc</keyword>
<dbReference type="PANTHER" id="PTHR12272">
    <property type="entry name" value="DEADENYLATION COMPLEX SUBUNIT PAN3"/>
    <property type="match status" value="1"/>
</dbReference>
<gene>
    <name evidence="14" type="ORF">CSSPJE1EN2_LOCUS14596</name>
</gene>
<keyword evidence="6 10" id="KW-0863">Zinc-finger</keyword>
<comment type="subcellular location">
    <subcellularLocation>
        <location evidence="1">Cytoplasm</location>
    </subcellularLocation>
</comment>
<dbReference type="PROSITE" id="PS50011">
    <property type="entry name" value="PROTEIN_KINASE_DOM"/>
    <property type="match status" value="1"/>
</dbReference>
<feature type="region of interest" description="Disordered" evidence="11">
    <location>
        <begin position="506"/>
        <end position="624"/>
    </location>
</feature>
<feature type="compositionally biased region" description="Low complexity" evidence="11">
    <location>
        <begin position="516"/>
        <end position="525"/>
    </location>
</feature>
<evidence type="ECO:0000259" key="12">
    <source>
        <dbReference type="PROSITE" id="PS50011"/>
    </source>
</evidence>
<dbReference type="Gene3D" id="1.10.510.10">
    <property type="entry name" value="Transferase(Phosphotransferase) domain 1"/>
    <property type="match status" value="1"/>
</dbReference>
<feature type="compositionally biased region" description="Low complexity" evidence="11">
    <location>
        <begin position="645"/>
        <end position="661"/>
    </location>
</feature>
<dbReference type="Pfam" id="PF25586">
    <property type="entry name" value="zf-CCCH_PAN3"/>
    <property type="match status" value="1"/>
</dbReference>
<evidence type="ECO:0000313" key="15">
    <source>
        <dbReference type="Proteomes" id="UP001497522"/>
    </source>
</evidence>
<dbReference type="InterPro" id="IPR030844">
    <property type="entry name" value="PAN3"/>
</dbReference>
<protein>
    <recommendedName>
        <fullName evidence="16">PAN deadenylation complex subunit 3</fullName>
    </recommendedName>
</protein>
<feature type="region of interest" description="Disordered" evidence="11">
    <location>
        <begin position="645"/>
        <end position="672"/>
    </location>
</feature>
<dbReference type="SUPFAM" id="SSF56112">
    <property type="entry name" value="Protein kinase-like (PK-like)"/>
    <property type="match status" value="1"/>
</dbReference>
<dbReference type="InterPro" id="IPR041332">
    <property type="entry name" value="Pan3_CK"/>
</dbReference>
<dbReference type="SUPFAM" id="SSF90229">
    <property type="entry name" value="CCCH zinc finger"/>
    <property type="match status" value="1"/>
</dbReference>
<feature type="zinc finger region" description="C3H1-type" evidence="10">
    <location>
        <begin position="59"/>
        <end position="88"/>
    </location>
</feature>
<feature type="compositionally biased region" description="Polar residues" evidence="11">
    <location>
        <begin position="548"/>
        <end position="568"/>
    </location>
</feature>
<evidence type="ECO:0000256" key="11">
    <source>
        <dbReference type="SAM" id="MobiDB-lite"/>
    </source>
</evidence>
<evidence type="ECO:0000256" key="1">
    <source>
        <dbReference type="ARBA" id="ARBA00004496"/>
    </source>
</evidence>
<dbReference type="PROSITE" id="PS50103">
    <property type="entry name" value="ZF_C3H1"/>
    <property type="match status" value="2"/>
</dbReference>
<dbReference type="InterPro" id="IPR000719">
    <property type="entry name" value="Prot_kinase_dom"/>
</dbReference>
<keyword evidence="2" id="KW-0963">Cytoplasm</keyword>
<proteinExistence type="predicted"/>
<dbReference type="InterPro" id="IPR011009">
    <property type="entry name" value="Kinase-like_dom_sf"/>
</dbReference>
<feature type="zinc finger region" description="C3H1-type" evidence="10">
    <location>
        <begin position="21"/>
        <end position="49"/>
    </location>
</feature>
<organism evidence="14 15">
    <name type="scientific">Sphagnum jensenii</name>
    <dbReference type="NCBI Taxonomy" id="128206"/>
    <lineage>
        <taxon>Eukaryota</taxon>
        <taxon>Viridiplantae</taxon>
        <taxon>Streptophyta</taxon>
        <taxon>Embryophyta</taxon>
        <taxon>Bryophyta</taxon>
        <taxon>Sphagnophytina</taxon>
        <taxon>Sphagnopsida</taxon>
        <taxon>Sphagnales</taxon>
        <taxon>Sphagnaceae</taxon>
        <taxon>Sphagnum</taxon>
    </lineage>
</organism>
<keyword evidence="4 10" id="KW-0479">Metal-binding</keyword>
<evidence type="ECO:0008006" key="16">
    <source>
        <dbReference type="Google" id="ProtNLM"/>
    </source>
</evidence>
<name>A0ABP1BAZ6_9BRYO</name>
<evidence type="ECO:0000256" key="4">
    <source>
        <dbReference type="ARBA" id="ARBA00022723"/>
    </source>
</evidence>
<evidence type="ECO:0000256" key="3">
    <source>
        <dbReference type="ARBA" id="ARBA00022664"/>
    </source>
</evidence>
<evidence type="ECO:0000256" key="6">
    <source>
        <dbReference type="ARBA" id="ARBA00022771"/>
    </source>
</evidence>
<evidence type="ECO:0000256" key="5">
    <source>
        <dbReference type="ARBA" id="ARBA00022741"/>
    </source>
</evidence>
<dbReference type="Gene3D" id="1.10.287.3700">
    <property type="match status" value="1"/>
</dbReference>
<feature type="domain" description="C3H1-type" evidence="13">
    <location>
        <begin position="21"/>
        <end position="49"/>
    </location>
</feature>
<dbReference type="Pfam" id="PF00642">
    <property type="entry name" value="zf-CCCH"/>
    <property type="match status" value="1"/>
</dbReference>
<dbReference type="EMBL" id="OZ023703">
    <property type="protein sequence ID" value="CAK9871999.1"/>
    <property type="molecule type" value="Genomic_DNA"/>
</dbReference>
<feature type="compositionally biased region" description="Low complexity" evidence="11">
    <location>
        <begin position="207"/>
        <end position="222"/>
    </location>
</feature>
<dbReference type="PANTHER" id="PTHR12272:SF11">
    <property type="entry name" value="PAN2-PAN3 DEADENYLATION COMPLEX SUBUNIT PAN3"/>
    <property type="match status" value="1"/>
</dbReference>
<evidence type="ECO:0000256" key="9">
    <source>
        <dbReference type="ARBA" id="ARBA00023054"/>
    </source>
</evidence>
<dbReference type="Proteomes" id="UP001497522">
    <property type="component" value="Chromosome 2"/>
</dbReference>
<evidence type="ECO:0000256" key="2">
    <source>
        <dbReference type="ARBA" id="ARBA00022490"/>
    </source>
</evidence>